<proteinExistence type="predicted"/>
<dbReference type="Proteomes" id="UP000679725">
    <property type="component" value="Unassembled WGS sequence"/>
</dbReference>
<dbReference type="RefSeq" id="WP_215235621.1">
    <property type="nucleotide sequence ID" value="NZ_CAJRAU010000007.1"/>
</dbReference>
<keyword evidence="1" id="KW-0472">Membrane</keyword>
<keyword evidence="3" id="KW-1185">Reference proteome</keyword>
<organism evidence="2 3">
    <name type="scientific">Dyadobacter linearis</name>
    <dbReference type="NCBI Taxonomy" id="2823330"/>
    <lineage>
        <taxon>Bacteria</taxon>
        <taxon>Pseudomonadati</taxon>
        <taxon>Bacteroidota</taxon>
        <taxon>Cytophagia</taxon>
        <taxon>Cytophagales</taxon>
        <taxon>Spirosomataceae</taxon>
        <taxon>Dyadobacter</taxon>
    </lineage>
</organism>
<feature type="transmembrane region" description="Helical" evidence="1">
    <location>
        <begin position="30"/>
        <end position="49"/>
    </location>
</feature>
<gene>
    <name evidence="2" type="ORF">DYBT9623_04331</name>
</gene>
<evidence type="ECO:0000256" key="1">
    <source>
        <dbReference type="SAM" id="Phobius"/>
    </source>
</evidence>
<protein>
    <recommendedName>
        <fullName evidence="4">Phosphatidate cytidylyltransferase</fullName>
    </recommendedName>
</protein>
<evidence type="ECO:0008006" key="4">
    <source>
        <dbReference type="Google" id="ProtNLM"/>
    </source>
</evidence>
<sequence length="58" mass="6309">MKAYLSYLIVFLLTFSLTSCEVVGGIFKTGMWAGVIVVVAVIAVVIWLLSRVFGGGRR</sequence>
<reference evidence="2 3" key="1">
    <citation type="submission" date="2021-04" db="EMBL/GenBank/DDBJ databases">
        <authorList>
            <person name="Rodrigo-Torres L."/>
            <person name="Arahal R. D."/>
            <person name="Lucena T."/>
        </authorList>
    </citation>
    <scope>NUCLEOTIDE SEQUENCE [LARGE SCALE GENOMIC DNA]</scope>
    <source>
        <strain evidence="2 3">CECT 9623</strain>
    </source>
</reference>
<evidence type="ECO:0000313" key="3">
    <source>
        <dbReference type="Proteomes" id="UP000679725"/>
    </source>
</evidence>
<keyword evidence="1" id="KW-0812">Transmembrane</keyword>
<dbReference type="EMBL" id="CAJRAU010000007">
    <property type="protein sequence ID" value="CAG5072791.1"/>
    <property type="molecule type" value="Genomic_DNA"/>
</dbReference>
<name>A0ABM8UVG3_9BACT</name>
<keyword evidence="1" id="KW-1133">Transmembrane helix</keyword>
<dbReference type="PROSITE" id="PS51257">
    <property type="entry name" value="PROKAR_LIPOPROTEIN"/>
    <property type="match status" value="1"/>
</dbReference>
<accession>A0ABM8UVG3</accession>
<evidence type="ECO:0000313" key="2">
    <source>
        <dbReference type="EMBL" id="CAG5072791.1"/>
    </source>
</evidence>
<comment type="caution">
    <text evidence="2">The sequence shown here is derived from an EMBL/GenBank/DDBJ whole genome shotgun (WGS) entry which is preliminary data.</text>
</comment>